<feature type="region of interest" description="Disordered" evidence="1">
    <location>
        <begin position="1"/>
        <end position="37"/>
    </location>
</feature>
<accession>K0S9L9</accession>
<comment type="caution">
    <text evidence="2">The sequence shown here is derived from an EMBL/GenBank/DDBJ whole genome shotgun (WGS) entry which is preliminary data.</text>
</comment>
<dbReference type="AlphaFoldDB" id="K0S9L9"/>
<evidence type="ECO:0000313" key="3">
    <source>
        <dbReference type="Proteomes" id="UP000266841"/>
    </source>
</evidence>
<sequence length="181" mass="20144">MPSAKKLRGKQKKKAKKQRENAPAVDAGPEAGPVQTASEVEASRAFVQLEARERALSNLVATARVAKEKVASIVECEASLIKVPLELDDDELRGLMDFGLLGALLFRVHYGFDEKCEESFASREADIIQSLSTWFGLLSIISLRSPAEKCRLIPQYLEKIIPQPFYFGSDEEHNPKTWIAL</sequence>
<evidence type="ECO:0000313" key="2">
    <source>
        <dbReference type="EMBL" id="EJK62833.1"/>
    </source>
</evidence>
<feature type="non-terminal residue" evidence="2">
    <location>
        <position position="181"/>
    </location>
</feature>
<protein>
    <submittedName>
        <fullName evidence="2">Uncharacterized protein</fullName>
    </submittedName>
</protein>
<keyword evidence="3" id="KW-1185">Reference proteome</keyword>
<name>K0S9L9_THAOC</name>
<gene>
    <name evidence="2" type="ORF">THAOC_16537</name>
</gene>
<evidence type="ECO:0000256" key="1">
    <source>
        <dbReference type="SAM" id="MobiDB-lite"/>
    </source>
</evidence>
<dbReference type="Proteomes" id="UP000266841">
    <property type="component" value="Unassembled WGS sequence"/>
</dbReference>
<feature type="compositionally biased region" description="Basic residues" evidence="1">
    <location>
        <begin position="1"/>
        <end position="17"/>
    </location>
</feature>
<proteinExistence type="predicted"/>
<organism evidence="2 3">
    <name type="scientific">Thalassiosira oceanica</name>
    <name type="common">Marine diatom</name>
    <dbReference type="NCBI Taxonomy" id="159749"/>
    <lineage>
        <taxon>Eukaryota</taxon>
        <taxon>Sar</taxon>
        <taxon>Stramenopiles</taxon>
        <taxon>Ochrophyta</taxon>
        <taxon>Bacillariophyta</taxon>
        <taxon>Coscinodiscophyceae</taxon>
        <taxon>Thalassiosirophycidae</taxon>
        <taxon>Thalassiosirales</taxon>
        <taxon>Thalassiosiraceae</taxon>
        <taxon>Thalassiosira</taxon>
    </lineage>
</organism>
<dbReference type="EMBL" id="AGNL01018595">
    <property type="protein sequence ID" value="EJK62833.1"/>
    <property type="molecule type" value="Genomic_DNA"/>
</dbReference>
<reference evidence="2 3" key="1">
    <citation type="journal article" date="2012" name="Genome Biol.">
        <title>Genome and low-iron response of an oceanic diatom adapted to chronic iron limitation.</title>
        <authorList>
            <person name="Lommer M."/>
            <person name="Specht M."/>
            <person name="Roy A.S."/>
            <person name="Kraemer L."/>
            <person name="Andreson R."/>
            <person name="Gutowska M.A."/>
            <person name="Wolf J."/>
            <person name="Bergner S.V."/>
            <person name="Schilhabel M.B."/>
            <person name="Klostermeier U.C."/>
            <person name="Beiko R.G."/>
            <person name="Rosenstiel P."/>
            <person name="Hippler M."/>
            <person name="Laroche J."/>
        </authorList>
    </citation>
    <scope>NUCLEOTIDE SEQUENCE [LARGE SCALE GENOMIC DNA]</scope>
    <source>
        <strain evidence="2 3">CCMP1005</strain>
    </source>
</reference>